<name>A0AA88CXW4_FICCA</name>
<keyword evidence="2" id="KW-1185">Reference proteome</keyword>
<dbReference type="EMBL" id="BTGU01000005">
    <property type="protein sequence ID" value="GMN34751.1"/>
    <property type="molecule type" value="Genomic_DNA"/>
</dbReference>
<evidence type="ECO:0000313" key="2">
    <source>
        <dbReference type="Proteomes" id="UP001187192"/>
    </source>
</evidence>
<gene>
    <name evidence="1" type="ORF">TIFTF001_004878</name>
</gene>
<proteinExistence type="predicted"/>
<sequence length="39" mass="4174">MIVTVSVTTKTKGRLDPGSLPVGVVIYDSRGECKTDRHG</sequence>
<accession>A0AA88CXW4</accession>
<reference evidence="1" key="1">
    <citation type="submission" date="2023-07" db="EMBL/GenBank/DDBJ databases">
        <title>draft genome sequence of fig (Ficus carica).</title>
        <authorList>
            <person name="Takahashi T."/>
            <person name="Nishimura K."/>
        </authorList>
    </citation>
    <scope>NUCLEOTIDE SEQUENCE</scope>
</reference>
<evidence type="ECO:0000313" key="1">
    <source>
        <dbReference type="EMBL" id="GMN34751.1"/>
    </source>
</evidence>
<comment type="caution">
    <text evidence="1">The sequence shown here is derived from an EMBL/GenBank/DDBJ whole genome shotgun (WGS) entry which is preliminary data.</text>
</comment>
<protein>
    <submittedName>
        <fullName evidence="1">Uncharacterized protein</fullName>
    </submittedName>
</protein>
<organism evidence="1 2">
    <name type="scientific">Ficus carica</name>
    <name type="common">Common fig</name>
    <dbReference type="NCBI Taxonomy" id="3494"/>
    <lineage>
        <taxon>Eukaryota</taxon>
        <taxon>Viridiplantae</taxon>
        <taxon>Streptophyta</taxon>
        <taxon>Embryophyta</taxon>
        <taxon>Tracheophyta</taxon>
        <taxon>Spermatophyta</taxon>
        <taxon>Magnoliopsida</taxon>
        <taxon>eudicotyledons</taxon>
        <taxon>Gunneridae</taxon>
        <taxon>Pentapetalae</taxon>
        <taxon>rosids</taxon>
        <taxon>fabids</taxon>
        <taxon>Rosales</taxon>
        <taxon>Moraceae</taxon>
        <taxon>Ficeae</taxon>
        <taxon>Ficus</taxon>
    </lineage>
</organism>
<dbReference type="AlphaFoldDB" id="A0AA88CXW4"/>
<dbReference type="Proteomes" id="UP001187192">
    <property type="component" value="Unassembled WGS sequence"/>
</dbReference>